<dbReference type="PROSITE" id="PS50914">
    <property type="entry name" value="BON"/>
    <property type="match status" value="2"/>
</dbReference>
<dbReference type="InterPro" id="IPR014004">
    <property type="entry name" value="Transpt-assoc_nodulatn_dom_bac"/>
</dbReference>
<gene>
    <name evidence="3" type="ORF">METZ01_LOCUS22260</name>
</gene>
<feature type="domain" description="BON" evidence="2">
    <location>
        <begin position="35"/>
        <end position="105"/>
    </location>
</feature>
<dbReference type="PANTHER" id="PTHR34606:SF4">
    <property type="entry name" value="OUTER MEMBRANE LIPOPROTEIN DOLP"/>
    <property type="match status" value="1"/>
</dbReference>
<feature type="domain" description="BON" evidence="2">
    <location>
        <begin position="114"/>
        <end position="181"/>
    </location>
</feature>
<accession>A0A381PQU6</accession>
<reference evidence="3" key="1">
    <citation type="submission" date="2018-05" db="EMBL/GenBank/DDBJ databases">
        <authorList>
            <person name="Lanie J.A."/>
            <person name="Ng W.-L."/>
            <person name="Kazmierczak K.M."/>
            <person name="Andrzejewski T.M."/>
            <person name="Davidsen T.M."/>
            <person name="Wayne K.J."/>
            <person name="Tettelin H."/>
            <person name="Glass J.I."/>
            <person name="Rusch D."/>
            <person name="Podicherti R."/>
            <person name="Tsui H.-C.T."/>
            <person name="Winkler M.E."/>
        </authorList>
    </citation>
    <scope>NUCLEOTIDE SEQUENCE</scope>
</reference>
<evidence type="ECO:0000256" key="1">
    <source>
        <dbReference type="ARBA" id="ARBA00022729"/>
    </source>
</evidence>
<proteinExistence type="predicted"/>
<dbReference type="PANTHER" id="PTHR34606">
    <property type="entry name" value="BON DOMAIN-CONTAINING PROTEIN"/>
    <property type="match status" value="1"/>
</dbReference>
<dbReference type="InterPro" id="IPR007055">
    <property type="entry name" value="BON_dom"/>
</dbReference>
<dbReference type="SMART" id="SM00749">
    <property type="entry name" value="BON"/>
    <property type="match status" value="2"/>
</dbReference>
<name>A0A381PQU6_9ZZZZ</name>
<evidence type="ECO:0000313" key="3">
    <source>
        <dbReference type="EMBL" id="SUZ69406.1"/>
    </source>
</evidence>
<dbReference type="AlphaFoldDB" id="A0A381PQU6"/>
<evidence type="ECO:0000259" key="2">
    <source>
        <dbReference type="PROSITE" id="PS50914"/>
    </source>
</evidence>
<sequence length="183" mass="19809">MLIASSSCTTILVQTTGEQGIQEDPTERTAGAVVEDQLIETKVKVNMRSQEPAFRQASFDVISHNGVVLLVGQVESKALKTRASEITSQASSKIKRIHNELEVAGRTSLLSRTNDTWIATKVRTLIFTDGDVPSDQVRVVAENGAVYLMGLISQTEGDNAANLARNISGVTKVVKVFEYVSES</sequence>
<dbReference type="InterPro" id="IPR051686">
    <property type="entry name" value="Lipoprotein_DolP"/>
</dbReference>
<dbReference type="Pfam" id="PF04972">
    <property type="entry name" value="BON"/>
    <property type="match status" value="2"/>
</dbReference>
<protein>
    <recommendedName>
        <fullName evidence="2">BON domain-containing protein</fullName>
    </recommendedName>
</protein>
<dbReference type="EMBL" id="UINC01001061">
    <property type="protein sequence ID" value="SUZ69406.1"/>
    <property type="molecule type" value="Genomic_DNA"/>
</dbReference>
<keyword evidence="1" id="KW-0732">Signal</keyword>
<organism evidence="3">
    <name type="scientific">marine metagenome</name>
    <dbReference type="NCBI Taxonomy" id="408172"/>
    <lineage>
        <taxon>unclassified sequences</taxon>
        <taxon>metagenomes</taxon>
        <taxon>ecological metagenomes</taxon>
    </lineage>
</organism>